<evidence type="ECO:0000256" key="3">
    <source>
        <dbReference type="ARBA" id="ARBA00022777"/>
    </source>
</evidence>
<dbReference type="GO" id="GO:0005776">
    <property type="term" value="C:autophagosome"/>
    <property type="evidence" value="ECO:0007669"/>
    <property type="project" value="TreeGrafter"/>
</dbReference>
<dbReference type="Gene3D" id="3.30.200.20">
    <property type="entry name" value="Phosphorylase Kinase, domain 1"/>
    <property type="match status" value="1"/>
</dbReference>
<evidence type="ECO:0000313" key="8">
    <source>
        <dbReference type="EMBL" id="CAF1455977.1"/>
    </source>
</evidence>
<dbReference type="InterPro" id="IPR011009">
    <property type="entry name" value="Kinase-like_dom_sf"/>
</dbReference>
<comment type="caution">
    <text evidence="8">The sequence shown here is derived from an EMBL/GenBank/DDBJ whole genome shotgun (WGS) entry which is preliminary data.</text>
</comment>
<dbReference type="PROSITE" id="PS00108">
    <property type="entry name" value="PROTEIN_KINASE_ST"/>
    <property type="match status" value="1"/>
</dbReference>
<dbReference type="InterPro" id="IPR000719">
    <property type="entry name" value="Prot_kinase_dom"/>
</dbReference>
<dbReference type="InterPro" id="IPR008271">
    <property type="entry name" value="Ser/Thr_kinase_AS"/>
</dbReference>
<dbReference type="AlphaFoldDB" id="A0A815Q174"/>
<evidence type="ECO:0000256" key="5">
    <source>
        <dbReference type="PROSITE-ProRule" id="PRU10141"/>
    </source>
</evidence>
<dbReference type="EMBL" id="CAJNOJ010000459">
    <property type="protein sequence ID" value="CAF1455977.1"/>
    <property type="molecule type" value="Genomic_DNA"/>
</dbReference>
<dbReference type="Gene3D" id="1.10.510.10">
    <property type="entry name" value="Transferase(Phosphotransferase) domain 1"/>
    <property type="match status" value="1"/>
</dbReference>
<dbReference type="PROSITE" id="PS00107">
    <property type="entry name" value="PROTEIN_KINASE_ATP"/>
    <property type="match status" value="1"/>
</dbReference>
<keyword evidence="3" id="KW-0418">Kinase</keyword>
<dbReference type="OrthoDB" id="20524at2759"/>
<evidence type="ECO:0000256" key="6">
    <source>
        <dbReference type="RuleBase" id="RU000304"/>
    </source>
</evidence>
<dbReference type="InterPro" id="IPR045269">
    <property type="entry name" value="Atg1-like"/>
</dbReference>
<dbReference type="GO" id="GO:0000045">
    <property type="term" value="P:autophagosome assembly"/>
    <property type="evidence" value="ECO:0007669"/>
    <property type="project" value="TreeGrafter"/>
</dbReference>
<keyword evidence="4 5" id="KW-0067">ATP-binding</keyword>
<dbReference type="GO" id="GO:0004674">
    <property type="term" value="F:protein serine/threonine kinase activity"/>
    <property type="evidence" value="ECO:0007669"/>
    <property type="project" value="UniProtKB-KW"/>
</dbReference>
<organism evidence="8 9">
    <name type="scientific">Adineta ricciae</name>
    <name type="common">Rotifer</name>
    <dbReference type="NCBI Taxonomy" id="249248"/>
    <lineage>
        <taxon>Eukaryota</taxon>
        <taxon>Metazoa</taxon>
        <taxon>Spiralia</taxon>
        <taxon>Gnathifera</taxon>
        <taxon>Rotifera</taxon>
        <taxon>Eurotatoria</taxon>
        <taxon>Bdelloidea</taxon>
        <taxon>Adinetida</taxon>
        <taxon>Adinetidae</taxon>
        <taxon>Adineta</taxon>
    </lineage>
</organism>
<dbReference type="GO" id="GO:0005524">
    <property type="term" value="F:ATP binding"/>
    <property type="evidence" value="ECO:0007669"/>
    <property type="project" value="UniProtKB-UniRule"/>
</dbReference>
<dbReference type="SUPFAM" id="SSF56112">
    <property type="entry name" value="Protein kinase-like (PK-like)"/>
    <property type="match status" value="1"/>
</dbReference>
<evidence type="ECO:0000256" key="1">
    <source>
        <dbReference type="ARBA" id="ARBA00022679"/>
    </source>
</evidence>
<keyword evidence="2 5" id="KW-0547">Nucleotide-binding</keyword>
<dbReference type="GO" id="GO:0000407">
    <property type="term" value="C:phagophore assembly site"/>
    <property type="evidence" value="ECO:0007669"/>
    <property type="project" value="TreeGrafter"/>
</dbReference>
<evidence type="ECO:0000313" key="9">
    <source>
        <dbReference type="Proteomes" id="UP000663852"/>
    </source>
</evidence>
<dbReference type="GO" id="GO:0010506">
    <property type="term" value="P:regulation of autophagy"/>
    <property type="evidence" value="ECO:0007669"/>
    <property type="project" value="InterPro"/>
</dbReference>
<keyword evidence="1" id="KW-0808">Transferase</keyword>
<dbReference type="Proteomes" id="UP000663852">
    <property type="component" value="Unassembled WGS sequence"/>
</dbReference>
<dbReference type="GO" id="GO:0016020">
    <property type="term" value="C:membrane"/>
    <property type="evidence" value="ECO:0007669"/>
    <property type="project" value="TreeGrafter"/>
</dbReference>
<dbReference type="SMART" id="SM00220">
    <property type="entry name" value="S_TKc"/>
    <property type="match status" value="1"/>
</dbReference>
<proteinExistence type="inferred from homology"/>
<dbReference type="PANTHER" id="PTHR24348">
    <property type="entry name" value="SERINE/THREONINE-PROTEIN KINASE UNC-51-RELATED"/>
    <property type="match status" value="1"/>
</dbReference>
<feature type="binding site" evidence="5">
    <location>
        <position position="60"/>
    </location>
    <ligand>
        <name>ATP</name>
        <dbReference type="ChEBI" id="CHEBI:30616"/>
    </ligand>
</feature>
<keyword evidence="6" id="KW-0723">Serine/threonine-protein kinase</keyword>
<dbReference type="PANTHER" id="PTHR24348:SF22">
    <property type="entry name" value="NON-SPECIFIC SERINE_THREONINE PROTEIN KINASE"/>
    <property type="match status" value="1"/>
</dbReference>
<dbReference type="InterPro" id="IPR017441">
    <property type="entry name" value="Protein_kinase_ATP_BS"/>
</dbReference>
<reference evidence="8" key="1">
    <citation type="submission" date="2021-02" db="EMBL/GenBank/DDBJ databases">
        <authorList>
            <person name="Nowell W R."/>
        </authorList>
    </citation>
    <scope>NUCLEOTIDE SEQUENCE</scope>
</reference>
<evidence type="ECO:0000259" key="7">
    <source>
        <dbReference type="PROSITE" id="PS50011"/>
    </source>
</evidence>
<sequence>MHPTQYSNMTYPMPSRDGWLQNRTVHIQGEPFRLLNQLGQGRFASVWRSRTRDGYYAAVKVFDFNQARNNINSNQRLSSFENEIEMIRRLQNEIDYVVTLYSFDLDRQKQIGFIAMELGSTSFKDQLVYLHQTHYKSRRTGYDYIPAVERKNIWIQLVNIIWALHRHNIVHRDLKPANLVFFGPTLKLIDFGIAQDAHSLYNPHQRGGSHPYSAPECFTRQMPITSKADIWSIGAILYYTTYGKSPVHESPRAPMGVPPTQSNLVQSILHHSLQRNPYRRADHHWLIEHPLTKSNAVF</sequence>
<evidence type="ECO:0000256" key="2">
    <source>
        <dbReference type="ARBA" id="ARBA00022741"/>
    </source>
</evidence>
<dbReference type="GO" id="GO:0005829">
    <property type="term" value="C:cytosol"/>
    <property type="evidence" value="ECO:0007669"/>
    <property type="project" value="TreeGrafter"/>
</dbReference>
<gene>
    <name evidence="8" type="ORF">EDS130_LOCUS39834</name>
</gene>
<dbReference type="PROSITE" id="PS50011">
    <property type="entry name" value="PROTEIN_KINASE_DOM"/>
    <property type="match status" value="1"/>
</dbReference>
<evidence type="ECO:0000256" key="4">
    <source>
        <dbReference type="ARBA" id="ARBA00022840"/>
    </source>
</evidence>
<protein>
    <recommendedName>
        <fullName evidence="7">Protein kinase domain-containing protein</fullName>
    </recommendedName>
</protein>
<dbReference type="Pfam" id="PF00069">
    <property type="entry name" value="Pkinase"/>
    <property type="match status" value="1"/>
</dbReference>
<comment type="similarity">
    <text evidence="6">Belongs to the protein kinase superfamily.</text>
</comment>
<accession>A0A815Q174</accession>
<name>A0A815Q174_ADIRI</name>
<feature type="domain" description="Protein kinase" evidence="7">
    <location>
        <begin position="32"/>
        <end position="292"/>
    </location>
</feature>